<dbReference type="Gene3D" id="1.10.8.60">
    <property type="match status" value="2"/>
</dbReference>
<dbReference type="PANTHER" id="PTHR11638">
    <property type="entry name" value="ATP-DEPENDENT CLP PROTEASE"/>
    <property type="match status" value="1"/>
</dbReference>
<evidence type="ECO:0000256" key="4">
    <source>
        <dbReference type="ARBA" id="ARBA00023186"/>
    </source>
</evidence>
<dbReference type="Pfam" id="PF07724">
    <property type="entry name" value="AAA_2"/>
    <property type="match status" value="1"/>
</dbReference>
<dbReference type="Pfam" id="PF17871">
    <property type="entry name" value="AAA_lid_9"/>
    <property type="match status" value="1"/>
</dbReference>
<dbReference type="Proteomes" id="UP001560573">
    <property type="component" value="Unassembled WGS sequence"/>
</dbReference>
<evidence type="ECO:0000256" key="1">
    <source>
        <dbReference type="ARBA" id="ARBA00022737"/>
    </source>
</evidence>
<dbReference type="GO" id="GO:0008233">
    <property type="term" value="F:peptidase activity"/>
    <property type="evidence" value="ECO:0007669"/>
    <property type="project" value="UniProtKB-KW"/>
</dbReference>
<dbReference type="CDD" id="cd00009">
    <property type="entry name" value="AAA"/>
    <property type="match status" value="1"/>
</dbReference>
<dbReference type="InterPro" id="IPR036628">
    <property type="entry name" value="Clp_N_dom_sf"/>
</dbReference>
<dbReference type="PRINTS" id="PR00300">
    <property type="entry name" value="CLPPROTEASEA"/>
</dbReference>
<dbReference type="Pfam" id="PF00004">
    <property type="entry name" value="AAA"/>
    <property type="match status" value="1"/>
</dbReference>
<dbReference type="InterPro" id="IPR003959">
    <property type="entry name" value="ATPase_AAA_core"/>
</dbReference>
<comment type="caution">
    <text evidence="8">The sequence shown here is derived from an EMBL/GenBank/DDBJ whole genome shotgun (WGS) entry which is preliminary data.</text>
</comment>
<evidence type="ECO:0000313" key="9">
    <source>
        <dbReference type="Proteomes" id="UP001560573"/>
    </source>
</evidence>
<sequence>MTQSINDSIQYVFTIAKGFAREYYNKQLQPAHILRALLHPEAGLCTFLEALDLDISYLVEWAEVRMDEYPKCHILPDTIEESDSIYNILDEATHIKIKFGFADITAFALFAAICKPGVAFSADQLKSFPLREHDLMFDLPANPEDKQDKSPNYTSAILQKYCTDKTALAFKDKLDPVVGREMELRQIIEILGRRTKPNVIIAGEAGVGKSTLINGLALAIAQSDVPVFLQKAILYELNLSTLCAGATYKGEVEDRMQKIIAELSSQEKTILFIDEIHTLTNSKGSLAGTSDLLKPILSRGEITVIGATTPDEYRKLIEPERAFNRRFELLQLNEPDLQTAERMLELHLPLYEQHHQVAVEKDVIPECIRLAKRYIKDKKLPDAAFDLLDRTMASIRTSAETMQQEVQRLQKKSVEIKEAEELSEQEKQRQLVWLNRSISNSFKPLHSSSSKELEVDENSPTQYLISALEQTFTNLNRQAVEKKNTLCLQDLAATISIKTGIPIGDIQAKEKEKLLNMHRRLKQRIIGQDHALKAVSEAILENRSGLNKPGQPIGSFFLLGPTGTGKTELAKSIAAFLFNDEKAMIRFDMSEFKEEHSAALLYGAPPGYVGYEEGGLLVNKIRQQPYSVVLFDEIEKAHQSVFDVFLQIMDEGHIHDKQGKEGDFSNALILFTSNINSDFIAQSFEQNKIPAHSDLLEKMRPYFRPEFLGRITEIVPFGPVTEDMAKHIFDLQLQSLVQALSKQNIQLVIGADARLQLVNAGFSSTYGARQIASVIRHQIRRPVSRMIVSGLLHKDSMICIDLNDNNQLSLEVLPATAGHPEKNSA</sequence>
<keyword evidence="8" id="KW-0645">Protease</keyword>
<proteinExistence type="predicted"/>
<dbReference type="InterPro" id="IPR050130">
    <property type="entry name" value="ClpA_ClpB"/>
</dbReference>
<evidence type="ECO:0000256" key="5">
    <source>
        <dbReference type="SAM" id="Coils"/>
    </source>
</evidence>
<dbReference type="GO" id="GO:0005524">
    <property type="term" value="F:ATP binding"/>
    <property type="evidence" value="ECO:0007669"/>
    <property type="project" value="UniProtKB-KW"/>
</dbReference>
<dbReference type="RefSeq" id="WP_369329061.1">
    <property type="nucleotide sequence ID" value="NZ_JAULBC010000002.1"/>
</dbReference>
<keyword evidence="8" id="KW-0378">Hydrolase</keyword>
<dbReference type="Pfam" id="PF10431">
    <property type="entry name" value="ClpB_D2-small"/>
    <property type="match status" value="1"/>
</dbReference>
<dbReference type="CDD" id="cd19499">
    <property type="entry name" value="RecA-like_ClpB_Hsp104-like"/>
    <property type="match status" value="1"/>
</dbReference>
<dbReference type="InterPro" id="IPR027417">
    <property type="entry name" value="P-loop_NTPase"/>
</dbReference>
<dbReference type="EMBL" id="JAULBC010000002">
    <property type="protein sequence ID" value="MEX6687656.1"/>
    <property type="molecule type" value="Genomic_DNA"/>
</dbReference>
<keyword evidence="2" id="KW-0547">Nucleotide-binding</keyword>
<dbReference type="Gene3D" id="1.10.1780.10">
    <property type="entry name" value="Clp, N-terminal domain"/>
    <property type="match status" value="1"/>
</dbReference>
<dbReference type="InterPro" id="IPR001270">
    <property type="entry name" value="ClpA/B"/>
</dbReference>
<dbReference type="Gene3D" id="3.40.50.300">
    <property type="entry name" value="P-loop containing nucleotide triphosphate hydrolases"/>
    <property type="match status" value="2"/>
</dbReference>
<dbReference type="SUPFAM" id="SSF81923">
    <property type="entry name" value="Double Clp-N motif"/>
    <property type="match status" value="1"/>
</dbReference>
<feature type="domain" description="Clp ATPase C-terminal" evidence="7">
    <location>
        <begin position="720"/>
        <end position="810"/>
    </location>
</feature>
<keyword evidence="3 8" id="KW-0067">ATP-binding</keyword>
<dbReference type="InterPro" id="IPR041546">
    <property type="entry name" value="ClpA/ClpB_AAA_lid"/>
</dbReference>
<evidence type="ECO:0000256" key="2">
    <source>
        <dbReference type="ARBA" id="ARBA00022741"/>
    </source>
</evidence>
<name>A0ABV3ZCQ3_9BACT</name>
<evidence type="ECO:0000313" key="8">
    <source>
        <dbReference type="EMBL" id="MEX6687656.1"/>
    </source>
</evidence>
<dbReference type="InterPro" id="IPR004176">
    <property type="entry name" value="Clp_R_N"/>
</dbReference>
<accession>A0ABV3ZCQ3</accession>
<reference evidence="8 9" key="1">
    <citation type="submission" date="2023-07" db="EMBL/GenBank/DDBJ databases">
        <authorList>
            <person name="Lian W.-H."/>
        </authorList>
    </citation>
    <scope>NUCLEOTIDE SEQUENCE [LARGE SCALE GENOMIC DNA]</scope>
    <source>
        <strain evidence="8 9">SYSU DXS3180</strain>
    </source>
</reference>
<evidence type="ECO:0000259" key="7">
    <source>
        <dbReference type="SMART" id="SM01086"/>
    </source>
</evidence>
<dbReference type="Gene3D" id="4.10.860.10">
    <property type="entry name" value="UVR domain"/>
    <property type="match status" value="1"/>
</dbReference>
<protein>
    <submittedName>
        <fullName evidence="8">ATP-dependent Clp protease ATP-binding subunit</fullName>
    </submittedName>
</protein>
<keyword evidence="1" id="KW-0677">Repeat</keyword>
<gene>
    <name evidence="8" type="ORF">QTN47_09145</name>
</gene>
<organism evidence="8 9">
    <name type="scientific">Danxiaibacter flavus</name>
    <dbReference type="NCBI Taxonomy" id="3049108"/>
    <lineage>
        <taxon>Bacteria</taxon>
        <taxon>Pseudomonadati</taxon>
        <taxon>Bacteroidota</taxon>
        <taxon>Chitinophagia</taxon>
        <taxon>Chitinophagales</taxon>
        <taxon>Chitinophagaceae</taxon>
        <taxon>Danxiaibacter</taxon>
    </lineage>
</organism>
<keyword evidence="4" id="KW-0143">Chaperone</keyword>
<dbReference type="SUPFAM" id="SSF52540">
    <property type="entry name" value="P-loop containing nucleoside triphosphate hydrolases"/>
    <property type="match status" value="2"/>
</dbReference>
<keyword evidence="9" id="KW-1185">Reference proteome</keyword>
<evidence type="ECO:0000256" key="3">
    <source>
        <dbReference type="ARBA" id="ARBA00022840"/>
    </source>
</evidence>
<dbReference type="SMART" id="SM01086">
    <property type="entry name" value="ClpB_D2-small"/>
    <property type="match status" value="1"/>
</dbReference>
<feature type="domain" description="AAA+ ATPase" evidence="6">
    <location>
        <begin position="552"/>
        <end position="706"/>
    </location>
</feature>
<feature type="coiled-coil region" evidence="5">
    <location>
        <begin position="392"/>
        <end position="429"/>
    </location>
</feature>
<feature type="domain" description="AAA+ ATPase" evidence="6">
    <location>
        <begin position="195"/>
        <end position="333"/>
    </location>
</feature>
<keyword evidence="5" id="KW-0175">Coiled coil</keyword>
<evidence type="ECO:0000259" key="6">
    <source>
        <dbReference type="SMART" id="SM00382"/>
    </source>
</evidence>
<dbReference type="InterPro" id="IPR003593">
    <property type="entry name" value="AAA+_ATPase"/>
</dbReference>
<dbReference type="PANTHER" id="PTHR11638:SF175">
    <property type="entry name" value="ATP-DEPENDENT CLP PROTEASE, ATP-BINDING SUBUNIT CLPC"/>
    <property type="match status" value="1"/>
</dbReference>
<dbReference type="SMART" id="SM00382">
    <property type="entry name" value="AAA"/>
    <property type="match status" value="2"/>
</dbReference>
<dbReference type="Pfam" id="PF02861">
    <property type="entry name" value="Clp_N"/>
    <property type="match status" value="1"/>
</dbReference>
<dbReference type="InterPro" id="IPR019489">
    <property type="entry name" value="Clp_ATPase_C"/>
</dbReference>
<dbReference type="GO" id="GO:0006508">
    <property type="term" value="P:proteolysis"/>
    <property type="evidence" value="ECO:0007669"/>
    <property type="project" value="UniProtKB-KW"/>
</dbReference>